<evidence type="ECO:0000256" key="1">
    <source>
        <dbReference type="ARBA" id="ARBA00022603"/>
    </source>
</evidence>
<accession>A0ABX1H450</accession>
<dbReference type="EMBL" id="JAAWWP010000010">
    <property type="protein sequence ID" value="NKI43130.1"/>
    <property type="molecule type" value="Genomic_DNA"/>
</dbReference>
<dbReference type="InterPro" id="IPR012967">
    <property type="entry name" value="COMT_dimerisation"/>
</dbReference>
<evidence type="ECO:0000259" key="4">
    <source>
        <dbReference type="Pfam" id="PF00891"/>
    </source>
</evidence>
<dbReference type="Proteomes" id="UP000772196">
    <property type="component" value="Unassembled WGS sequence"/>
</dbReference>
<proteinExistence type="predicted"/>
<dbReference type="RefSeq" id="WP_168540769.1">
    <property type="nucleotide sequence ID" value="NZ_JAAWWP010000010.1"/>
</dbReference>
<dbReference type="InterPro" id="IPR036390">
    <property type="entry name" value="WH_DNA-bd_sf"/>
</dbReference>
<dbReference type="CDD" id="cd02440">
    <property type="entry name" value="AdoMet_MTases"/>
    <property type="match status" value="1"/>
</dbReference>
<reference evidence="6 7" key="1">
    <citation type="submission" date="2020-04" db="EMBL/GenBank/DDBJ databases">
        <title>Phylogenetic Diversity and Antibacterial Activity against Ralstonia solanacearum of Endophytic Actinomycete Isolated from Moss.</title>
        <authorList>
            <person name="Zhuang X."/>
        </authorList>
    </citation>
    <scope>NUCLEOTIDE SEQUENCE [LARGE SCALE GENOMIC DNA]</scope>
    <source>
        <strain evidence="6 7">LD120</strain>
    </source>
</reference>
<keyword evidence="2" id="KW-0808">Transferase</keyword>
<gene>
    <name evidence="6" type="ORF">HFV08_18180</name>
</gene>
<feature type="domain" description="O-methyltransferase dimerisation" evidence="5">
    <location>
        <begin position="26"/>
        <end position="100"/>
    </location>
</feature>
<dbReference type="PANTHER" id="PTHR43712:SF2">
    <property type="entry name" value="O-METHYLTRANSFERASE CICE"/>
    <property type="match status" value="1"/>
</dbReference>
<evidence type="ECO:0000259" key="5">
    <source>
        <dbReference type="Pfam" id="PF08100"/>
    </source>
</evidence>
<dbReference type="SUPFAM" id="SSF46785">
    <property type="entry name" value="Winged helix' DNA-binding domain"/>
    <property type="match status" value="1"/>
</dbReference>
<dbReference type="PROSITE" id="PS51683">
    <property type="entry name" value="SAM_OMT_II"/>
    <property type="match status" value="1"/>
</dbReference>
<name>A0ABX1H450_9ACTN</name>
<keyword evidence="1 6" id="KW-0489">Methyltransferase</keyword>
<dbReference type="Gene3D" id="3.40.50.150">
    <property type="entry name" value="Vaccinia Virus protein VP39"/>
    <property type="match status" value="1"/>
</dbReference>
<dbReference type="InterPro" id="IPR001077">
    <property type="entry name" value="COMT_C"/>
</dbReference>
<dbReference type="GO" id="GO:0032259">
    <property type="term" value="P:methylation"/>
    <property type="evidence" value="ECO:0007669"/>
    <property type="project" value="UniProtKB-KW"/>
</dbReference>
<dbReference type="InterPro" id="IPR036388">
    <property type="entry name" value="WH-like_DNA-bd_sf"/>
</dbReference>
<organism evidence="6 7">
    <name type="scientific">Streptomyces physcomitrii</name>
    <dbReference type="NCBI Taxonomy" id="2724184"/>
    <lineage>
        <taxon>Bacteria</taxon>
        <taxon>Bacillati</taxon>
        <taxon>Actinomycetota</taxon>
        <taxon>Actinomycetes</taxon>
        <taxon>Kitasatosporales</taxon>
        <taxon>Streptomycetaceae</taxon>
        <taxon>Streptomyces</taxon>
    </lineage>
</organism>
<keyword evidence="7" id="KW-1185">Reference proteome</keyword>
<keyword evidence="3" id="KW-0949">S-adenosyl-L-methionine</keyword>
<dbReference type="GO" id="GO:0008168">
    <property type="term" value="F:methyltransferase activity"/>
    <property type="evidence" value="ECO:0007669"/>
    <property type="project" value="UniProtKB-KW"/>
</dbReference>
<dbReference type="Gene3D" id="1.10.10.10">
    <property type="entry name" value="Winged helix-like DNA-binding domain superfamily/Winged helix DNA-binding domain"/>
    <property type="match status" value="1"/>
</dbReference>
<evidence type="ECO:0000256" key="2">
    <source>
        <dbReference type="ARBA" id="ARBA00022679"/>
    </source>
</evidence>
<evidence type="ECO:0000313" key="7">
    <source>
        <dbReference type="Proteomes" id="UP000772196"/>
    </source>
</evidence>
<dbReference type="Gene3D" id="1.10.287.1350">
    <property type="match status" value="1"/>
</dbReference>
<dbReference type="InterPro" id="IPR016461">
    <property type="entry name" value="COMT-like"/>
</dbReference>
<dbReference type="InterPro" id="IPR029063">
    <property type="entry name" value="SAM-dependent_MTases_sf"/>
</dbReference>
<evidence type="ECO:0000256" key="3">
    <source>
        <dbReference type="ARBA" id="ARBA00022691"/>
    </source>
</evidence>
<evidence type="ECO:0000313" key="6">
    <source>
        <dbReference type="EMBL" id="NKI43130.1"/>
    </source>
</evidence>
<feature type="domain" description="O-methyltransferase C-terminal" evidence="4">
    <location>
        <begin position="124"/>
        <end position="334"/>
    </location>
</feature>
<dbReference type="SUPFAM" id="SSF53335">
    <property type="entry name" value="S-adenosyl-L-methionine-dependent methyltransferases"/>
    <property type="match status" value="1"/>
</dbReference>
<dbReference type="PIRSF" id="PIRSF005739">
    <property type="entry name" value="O-mtase"/>
    <property type="match status" value="1"/>
</dbReference>
<dbReference type="Pfam" id="PF08100">
    <property type="entry name" value="Dimerisation"/>
    <property type="match status" value="1"/>
</dbReference>
<sequence length="356" mass="37322">MATGEAERGAAGAPGAEVPQPGSVVQLMFGAMAARTVYTAVELGIADLIGEGESTPEAVAEGCEAEPRSVHRLLRALTALGLLQERRQGVFALTATGALLGTSRPDSLAAFVRMFADPVMLRAWDHLGDSVRSGAPSFDAVFGTDFFSHLKQHPALSAQFNASMSQGSRLAAAVLPGAYDFGRFRTVVDVGGGDGTLLAAILREHPGLRGVVYDTEEGLAQAAGTFARAGVADRASCVAGDFFASVPEGGDLYLLKSVVHDWNDEQCTRILGHCRAVLPPEGRLLLVEPTLPAVVPPGAPPLMYLSDLNMLVNLGGRERTEEDFTALCRAAGFQAPVFSSLPPPQAFRLIEAAPAD</sequence>
<dbReference type="PANTHER" id="PTHR43712">
    <property type="entry name" value="PUTATIVE (AFU_ORTHOLOGUE AFUA_4G14580)-RELATED"/>
    <property type="match status" value="1"/>
</dbReference>
<dbReference type="Pfam" id="PF00891">
    <property type="entry name" value="Methyltransf_2"/>
    <property type="match status" value="1"/>
</dbReference>
<comment type="caution">
    <text evidence="6">The sequence shown here is derived from an EMBL/GenBank/DDBJ whole genome shotgun (WGS) entry which is preliminary data.</text>
</comment>
<protein>
    <submittedName>
        <fullName evidence="6">Methyltransferase</fullName>
    </submittedName>
</protein>